<dbReference type="PANTHER" id="PTHR11895:SF7">
    <property type="entry name" value="GLUTAMYL-TRNA(GLN) AMIDOTRANSFERASE SUBUNIT A, MITOCHONDRIAL"/>
    <property type="match status" value="1"/>
</dbReference>
<comment type="catalytic activity">
    <reaction evidence="1">
        <text>a monocarboxylic acid amide + H2O = a monocarboxylate + NH4(+)</text>
        <dbReference type="Rhea" id="RHEA:12020"/>
        <dbReference type="ChEBI" id="CHEBI:15377"/>
        <dbReference type="ChEBI" id="CHEBI:28938"/>
        <dbReference type="ChEBI" id="CHEBI:35757"/>
        <dbReference type="ChEBI" id="CHEBI:83628"/>
        <dbReference type="EC" id="3.5.1.4"/>
    </reaction>
</comment>
<dbReference type="Proteomes" id="UP000694257">
    <property type="component" value="Chromosome"/>
</dbReference>
<comment type="similarity">
    <text evidence="2">Belongs to the amidase family.</text>
</comment>
<name>A0ABX8RKX5_NOCIO</name>
<organism evidence="6 7">
    <name type="scientific">Nocardia iowensis</name>
    <dbReference type="NCBI Taxonomy" id="204891"/>
    <lineage>
        <taxon>Bacteria</taxon>
        <taxon>Bacillati</taxon>
        <taxon>Actinomycetota</taxon>
        <taxon>Actinomycetes</taxon>
        <taxon>Mycobacteriales</taxon>
        <taxon>Nocardiaceae</taxon>
        <taxon>Nocardia</taxon>
    </lineage>
</organism>
<evidence type="ECO:0000256" key="4">
    <source>
        <dbReference type="SAM" id="MobiDB-lite"/>
    </source>
</evidence>
<protein>
    <recommendedName>
        <fullName evidence="3">amidase</fullName>
        <ecNumber evidence="3">3.5.1.4</ecNumber>
    </recommendedName>
</protein>
<accession>A0ABX8RKX5</accession>
<evidence type="ECO:0000256" key="1">
    <source>
        <dbReference type="ARBA" id="ARBA00001311"/>
    </source>
</evidence>
<feature type="domain" description="Amidase" evidence="5">
    <location>
        <begin position="2"/>
        <end position="75"/>
    </location>
</feature>
<sequence>MNKVAAGDSTAYSRMKAVGTLLRGHVHCYQMAIGPLTEQTNSKQPTPWGPSKMPGGSSGGSAAAVAARFTTASFGPRPPG</sequence>
<proteinExistence type="inferred from homology"/>
<dbReference type="Pfam" id="PF01425">
    <property type="entry name" value="Amidase"/>
    <property type="match status" value="1"/>
</dbReference>
<evidence type="ECO:0000259" key="5">
    <source>
        <dbReference type="Pfam" id="PF01425"/>
    </source>
</evidence>
<dbReference type="EC" id="3.5.1.4" evidence="3"/>
<dbReference type="RefSeq" id="WP_218471164.1">
    <property type="nucleotide sequence ID" value="NZ_BAABJN010000006.1"/>
</dbReference>
<keyword evidence="7" id="KW-1185">Reference proteome</keyword>
<evidence type="ECO:0000256" key="3">
    <source>
        <dbReference type="ARBA" id="ARBA00012922"/>
    </source>
</evidence>
<evidence type="ECO:0000313" key="7">
    <source>
        <dbReference type="Proteomes" id="UP000694257"/>
    </source>
</evidence>
<dbReference type="InterPro" id="IPR023631">
    <property type="entry name" value="Amidase_dom"/>
</dbReference>
<evidence type="ECO:0000313" key="6">
    <source>
        <dbReference type="EMBL" id="QXN90292.1"/>
    </source>
</evidence>
<dbReference type="EMBL" id="CP078145">
    <property type="protein sequence ID" value="QXN90292.1"/>
    <property type="molecule type" value="Genomic_DNA"/>
</dbReference>
<feature type="region of interest" description="Disordered" evidence="4">
    <location>
        <begin position="37"/>
        <end position="62"/>
    </location>
</feature>
<reference evidence="6 7" key="1">
    <citation type="submission" date="2021-07" db="EMBL/GenBank/DDBJ databases">
        <title>Whole Genome Sequence of Nocardia Iowensis.</title>
        <authorList>
            <person name="Lamm A."/>
            <person name="Collins-Fairclough A.M."/>
            <person name="Bunk B."/>
            <person name="Sproer C."/>
        </authorList>
    </citation>
    <scope>NUCLEOTIDE SEQUENCE [LARGE SCALE GENOMIC DNA]</scope>
    <source>
        <strain evidence="6 7">NRRL 5646</strain>
    </source>
</reference>
<dbReference type="InterPro" id="IPR000120">
    <property type="entry name" value="Amidase"/>
</dbReference>
<evidence type="ECO:0000256" key="2">
    <source>
        <dbReference type="ARBA" id="ARBA00009199"/>
    </source>
</evidence>
<gene>
    <name evidence="6" type="ORF">KV110_33520</name>
</gene>
<dbReference type="PANTHER" id="PTHR11895">
    <property type="entry name" value="TRANSAMIDASE"/>
    <property type="match status" value="1"/>
</dbReference>